<proteinExistence type="predicted"/>
<dbReference type="AlphaFoldDB" id="A0A6S6UA08"/>
<evidence type="ECO:0000313" key="1">
    <source>
        <dbReference type="EMBL" id="CAA6826140.1"/>
    </source>
</evidence>
<reference evidence="1" key="1">
    <citation type="submission" date="2020-01" db="EMBL/GenBank/DDBJ databases">
        <authorList>
            <person name="Meier V. D."/>
            <person name="Meier V D."/>
        </authorList>
    </citation>
    <scope>NUCLEOTIDE SEQUENCE</scope>
    <source>
        <strain evidence="1">HLG_WM_MAG_08</strain>
    </source>
</reference>
<gene>
    <name evidence="1" type="ORF">HELGO_WM63739</name>
</gene>
<organism evidence="1">
    <name type="scientific">uncultured Thiotrichaceae bacterium</name>
    <dbReference type="NCBI Taxonomy" id="298394"/>
    <lineage>
        <taxon>Bacteria</taxon>
        <taxon>Pseudomonadati</taxon>
        <taxon>Pseudomonadota</taxon>
        <taxon>Gammaproteobacteria</taxon>
        <taxon>Thiotrichales</taxon>
        <taxon>Thiotrichaceae</taxon>
        <taxon>environmental samples</taxon>
    </lineage>
</organism>
<protein>
    <submittedName>
        <fullName evidence="1">Uncharacterized protein</fullName>
    </submittedName>
</protein>
<sequence>MKQRLQHSRLEQAIQKNQSLAELLEMPCELLRNYCVRDYIGSPALKKDHSVDNTHAKGFFEDQGAWRKTLPLDIDAGLSLAVFATFFAVEMEAGTDQAEFLVLTPKRSPDQEGGMYVGLMRSHNTDELCQRLTDDPAVLKQMAAEVSALVEWLRMPVADQPSVSESWFERLFKGQSS</sequence>
<accession>A0A6S6UA08</accession>
<dbReference type="EMBL" id="CACVAV010000414">
    <property type="protein sequence ID" value="CAA6826140.1"/>
    <property type="molecule type" value="Genomic_DNA"/>
</dbReference>
<name>A0A6S6UA08_9GAMM</name>